<comment type="caution">
    <text evidence="1">The sequence shown here is derived from an EMBL/GenBank/DDBJ whole genome shotgun (WGS) entry which is preliminary data.</text>
</comment>
<organism evidence="1 2">
    <name type="scientific">Caerostris darwini</name>
    <dbReference type="NCBI Taxonomy" id="1538125"/>
    <lineage>
        <taxon>Eukaryota</taxon>
        <taxon>Metazoa</taxon>
        <taxon>Ecdysozoa</taxon>
        <taxon>Arthropoda</taxon>
        <taxon>Chelicerata</taxon>
        <taxon>Arachnida</taxon>
        <taxon>Araneae</taxon>
        <taxon>Araneomorphae</taxon>
        <taxon>Entelegynae</taxon>
        <taxon>Araneoidea</taxon>
        <taxon>Araneidae</taxon>
        <taxon>Caerostris</taxon>
    </lineage>
</organism>
<dbReference type="AlphaFoldDB" id="A0AAV4PKS7"/>
<sequence length="128" mass="14413">MFSLNNQVKNTGHTIGDDVIKTGNPPGQDPIVRLDLRQLTRATTFFRFFSEQAPEMGFAAVSRNPVILLSGRPPTTMPEEPDRFSGDSFPSLLLQPSPQEKHCKMHLLRLTFYFKFLAGEKLTANSIF</sequence>
<dbReference type="EMBL" id="BPLQ01003002">
    <property type="protein sequence ID" value="GIX97035.1"/>
    <property type="molecule type" value="Genomic_DNA"/>
</dbReference>
<protein>
    <submittedName>
        <fullName evidence="1">Uncharacterized protein</fullName>
    </submittedName>
</protein>
<name>A0AAV4PKS7_9ARAC</name>
<proteinExistence type="predicted"/>
<accession>A0AAV4PKS7</accession>
<evidence type="ECO:0000313" key="2">
    <source>
        <dbReference type="Proteomes" id="UP001054837"/>
    </source>
</evidence>
<gene>
    <name evidence="1" type="ORF">CDAR_95051</name>
</gene>
<dbReference type="Proteomes" id="UP001054837">
    <property type="component" value="Unassembled WGS sequence"/>
</dbReference>
<keyword evidence="2" id="KW-1185">Reference proteome</keyword>
<reference evidence="1 2" key="1">
    <citation type="submission" date="2021-06" db="EMBL/GenBank/DDBJ databases">
        <title>Caerostris darwini draft genome.</title>
        <authorList>
            <person name="Kono N."/>
            <person name="Arakawa K."/>
        </authorList>
    </citation>
    <scope>NUCLEOTIDE SEQUENCE [LARGE SCALE GENOMIC DNA]</scope>
</reference>
<evidence type="ECO:0000313" key="1">
    <source>
        <dbReference type="EMBL" id="GIX97035.1"/>
    </source>
</evidence>